<dbReference type="KEGG" id="soe:110799839"/>
<dbReference type="InterPro" id="IPR036397">
    <property type="entry name" value="RNaseH_sf"/>
</dbReference>
<dbReference type="GO" id="GO:0003676">
    <property type="term" value="F:nucleic acid binding"/>
    <property type="evidence" value="ECO:0007669"/>
    <property type="project" value="InterPro"/>
</dbReference>
<reference evidence="3" key="2">
    <citation type="submission" date="2025-08" db="UniProtKB">
        <authorList>
            <consortium name="RefSeq"/>
        </authorList>
    </citation>
    <scope>IDENTIFICATION</scope>
    <source>
        <tissue evidence="3">Leaf</tissue>
    </source>
</reference>
<dbReference type="GO" id="GO:0015074">
    <property type="term" value="P:DNA integration"/>
    <property type="evidence" value="ECO:0007669"/>
    <property type="project" value="InterPro"/>
</dbReference>
<dbReference type="InterPro" id="IPR012337">
    <property type="entry name" value="RNaseH-like_sf"/>
</dbReference>
<proteinExistence type="predicted"/>
<dbReference type="OrthoDB" id="1306223at2759"/>
<dbReference type="RefSeq" id="XP_021860795.1">
    <property type="nucleotide sequence ID" value="XM_022005103.1"/>
</dbReference>
<dbReference type="Pfam" id="PF03732">
    <property type="entry name" value="Retrotrans_gag"/>
    <property type="match status" value="1"/>
</dbReference>
<feature type="domain" description="Integrase catalytic" evidence="1">
    <location>
        <begin position="513"/>
        <end position="615"/>
    </location>
</feature>
<dbReference type="PROSITE" id="PS50994">
    <property type="entry name" value="INTEGRASE"/>
    <property type="match status" value="1"/>
</dbReference>
<evidence type="ECO:0000259" key="1">
    <source>
        <dbReference type="PROSITE" id="PS50994"/>
    </source>
</evidence>
<dbReference type="Proteomes" id="UP000813463">
    <property type="component" value="Chromosome 3"/>
</dbReference>
<accession>A0A9R0J6B5</accession>
<dbReference type="PANTHER" id="PTHR34222">
    <property type="entry name" value="GAG_PRE-INTEGRS DOMAIN-CONTAINING PROTEIN"/>
    <property type="match status" value="1"/>
</dbReference>
<dbReference type="Pfam" id="PF00665">
    <property type="entry name" value="rve"/>
    <property type="match status" value="1"/>
</dbReference>
<evidence type="ECO:0000313" key="3">
    <source>
        <dbReference type="RefSeq" id="XP_021860795.1"/>
    </source>
</evidence>
<protein>
    <recommendedName>
        <fullName evidence="1">Integrase catalytic domain-containing protein</fullName>
    </recommendedName>
</protein>
<sequence>MNHDLADDFGYIDNVAELWHELSERFGKSNGPLIYQLKKEIENLTQENMTIVSYYSKLKKLWYEMQTLRAFPTRTCGAMITCSCRFLKKMVEFEEEHKIMKFLLGLNGGFDSTVTNVLAMDPMPNLNRVFSITQQIEKQKEVSNVVVECNSMSNSAMAAQAYRGGQVQKYTGNHGKKDWKELKKEKLNRICTHCKGKGHTAEQCFKIIGYPDWYNAIKASKGSNSSGSRFAAHVNSASDVGDDPLDNSVGDTRVVNSAMLNAICQEVMKVIQGKQLQSGDTSGATCSYANYAGTISHSFNCTTNKQIDDHMWIVDSGACDHITYDESILTNIRVLIQPIEVGLPDGTQMTVEKLGDTVLSDSLILNDVLLVKGFRHNLLSIGRLIEHTGILVTFTRIGYTFQDPSSSKLIGAGKWTNGLYYFVKIPGDNETSQGNSQHPSCNTVDSLIDVHMTSLPNKTATSVSQPKGDSRNKLDLLHVRLGHASLSKMKFVNAEYFKGIIENNCGVCYSSKHHKFPFRVSDSRVVACFDLIHMDLWGSYRIRNLDGASYFLTIVDDHSRITCTYLIHNKLQVQKVMSEFISMVETQFYKRVKKIRSDNGTEIVKESCRYMFASK</sequence>
<dbReference type="GeneID" id="110799839"/>
<dbReference type="Pfam" id="PF22936">
    <property type="entry name" value="Pol_BBD"/>
    <property type="match status" value="1"/>
</dbReference>
<dbReference type="PANTHER" id="PTHR34222:SF99">
    <property type="entry name" value="PROTEIN, PUTATIVE-RELATED"/>
    <property type="match status" value="1"/>
</dbReference>
<dbReference type="InterPro" id="IPR001584">
    <property type="entry name" value="Integrase_cat-core"/>
</dbReference>
<dbReference type="AlphaFoldDB" id="A0A9R0J6B5"/>
<reference evidence="2" key="1">
    <citation type="journal article" date="2021" name="Nat. Commun.">
        <title>Genomic analyses provide insights into spinach domestication and the genetic basis of agronomic traits.</title>
        <authorList>
            <person name="Cai X."/>
            <person name="Sun X."/>
            <person name="Xu C."/>
            <person name="Sun H."/>
            <person name="Wang X."/>
            <person name="Ge C."/>
            <person name="Zhang Z."/>
            <person name="Wang Q."/>
            <person name="Fei Z."/>
            <person name="Jiao C."/>
            <person name="Wang Q."/>
        </authorList>
    </citation>
    <scope>NUCLEOTIDE SEQUENCE [LARGE SCALE GENOMIC DNA]</scope>
    <source>
        <strain evidence="2">cv. Varoflay</strain>
    </source>
</reference>
<dbReference type="InterPro" id="IPR054722">
    <property type="entry name" value="PolX-like_BBD"/>
</dbReference>
<organism evidence="2 3">
    <name type="scientific">Spinacia oleracea</name>
    <name type="common">Spinach</name>
    <dbReference type="NCBI Taxonomy" id="3562"/>
    <lineage>
        <taxon>Eukaryota</taxon>
        <taxon>Viridiplantae</taxon>
        <taxon>Streptophyta</taxon>
        <taxon>Embryophyta</taxon>
        <taxon>Tracheophyta</taxon>
        <taxon>Spermatophyta</taxon>
        <taxon>Magnoliopsida</taxon>
        <taxon>eudicotyledons</taxon>
        <taxon>Gunneridae</taxon>
        <taxon>Pentapetalae</taxon>
        <taxon>Caryophyllales</taxon>
        <taxon>Chenopodiaceae</taxon>
        <taxon>Chenopodioideae</taxon>
        <taxon>Anserineae</taxon>
        <taxon>Spinacia</taxon>
    </lineage>
</organism>
<dbReference type="InterPro" id="IPR005162">
    <property type="entry name" value="Retrotrans_gag_dom"/>
</dbReference>
<gene>
    <name evidence="3" type="primary">LOC110799839</name>
</gene>
<dbReference type="SUPFAM" id="SSF53098">
    <property type="entry name" value="Ribonuclease H-like"/>
    <property type="match status" value="1"/>
</dbReference>
<keyword evidence="2" id="KW-1185">Reference proteome</keyword>
<dbReference type="Gene3D" id="3.30.420.10">
    <property type="entry name" value="Ribonuclease H-like superfamily/Ribonuclease H"/>
    <property type="match status" value="1"/>
</dbReference>
<evidence type="ECO:0000313" key="2">
    <source>
        <dbReference type="Proteomes" id="UP000813463"/>
    </source>
</evidence>
<name>A0A9R0J6B5_SPIOL</name>